<dbReference type="SMART" id="SM00256">
    <property type="entry name" value="FBOX"/>
    <property type="match status" value="1"/>
</dbReference>
<evidence type="ECO:0000259" key="1">
    <source>
        <dbReference type="PROSITE" id="PS50181"/>
    </source>
</evidence>
<feature type="non-terminal residue" evidence="2">
    <location>
        <position position="1"/>
    </location>
</feature>
<organism evidence="2 3">
    <name type="scientific">Erythranthe guttata</name>
    <name type="common">Yellow monkey flower</name>
    <name type="synonym">Mimulus guttatus</name>
    <dbReference type="NCBI Taxonomy" id="4155"/>
    <lineage>
        <taxon>Eukaryota</taxon>
        <taxon>Viridiplantae</taxon>
        <taxon>Streptophyta</taxon>
        <taxon>Embryophyta</taxon>
        <taxon>Tracheophyta</taxon>
        <taxon>Spermatophyta</taxon>
        <taxon>Magnoliopsida</taxon>
        <taxon>eudicotyledons</taxon>
        <taxon>Gunneridae</taxon>
        <taxon>Pentapetalae</taxon>
        <taxon>asterids</taxon>
        <taxon>lamiids</taxon>
        <taxon>Lamiales</taxon>
        <taxon>Phrymaceae</taxon>
        <taxon>Erythranthe</taxon>
    </lineage>
</organism>
<dbReference type="PANTHER" id="PTHR32212:SF234">
    <property type="entry name" value="F-BOX_LRR-REPEAT PROTEIN 13-LIKE"/>
    <property type="match status" value="1"/>
</dbReference>
<dbReference type="InterPro" id="IPR036047">
    <property type="entry name" value="F-box-like_dom_sf"/>
</dbReference>
<dbReference type="STRING" id="4155.A0A022QAD9"/>
<dbReference type="AlphaFoldDB" id="A0A022QAD9"/>
<reference evidence="2 3" key="1">
    <citation type="journal article" date="2013" name="Proc. Natl. Acad. Sci. U.S.A.">
        <title>Fine-scale variation in meiotic recombination in Mimulus inferred from population shotgun sequencing.</title>
        <authorList>
            <person name="Hellsten U."/>
            <person name="Wright K.M."/>
            <person name="Jenkins J."/>
            <person name="Shu S."/>
            <person name="Yuan Y."/>
            <person name="Wessler S.R."/>
            <person name="Schmutz J."/>
            <person name="Willis J.H."/>
            <person name="Rokhsar D.S."/>
        </authorList>
    </citation>
    <scope>NUCLEOTIDE SEQUENCE [LARGE SCALE GENOMIC DNA]</scope>
    <source>
        <strain evidence="3">cv. DUN x IM62</strain>
    </source>
</reference>
<dbReference type="CDD" id="cd22160">
    <property type="entry name" value="F-box_AtFBL13-like"/>
    <property type="match status" value="1"/>
</dbReference>
<name>A0A022QAD9_ERYGU</name>
<dbReference type="Gene3D" id="1.20.1280.50">
    <property type="match status" value="1"/>
</dbReference>
<feature type="domain" description="F-box" evidence="1">
    <location>
        <begin position="24"/>
        <end position="72"/>
    </location>
</feature>
<dbReference type="Pfam" id="PF00646">
    <property type="entry name" value="F-box"/>
    <property type="match status" value="1"/>
</dbReference>
<dbReference type="PANTHER" id="PTHR32212">
    <property type="entry name" value="CYCLIN-LIKE F-BOX"/>
    <property type="match status" value="1"/>
</dbReference>
<protein>
    <recommendedName>
        <fullName evidence="1">F-box domain-containing protein</fullName>
    </recommendedName>
</protein>
<gene>
    <name evidence="2" type="ORF">MIMGU_mgv1a024493mg</name>
</gene>
<dbReference type="InterPro" id="IPR001810">
    <property type="entry name" value="F-box_dom"/>
</dbReference>
<dbReference type="Proteomes" id="UP000030748">
    <property type="component" value="Unassembled WGS sequence"/>
</dbReference>
<keyword evidence="3" id="KW-1185">Reference proteome</keyword>
<sequence length="181" mass="20644">TRSAKKKKLSTNAPITTTTNNEEEDIIRDLPDDVIDHICSYMSIKSVAQTSLLSKRWNNIWRSFPDLDFTTFAALTSTSTTTPAKLISNLRQRVQHHVSKGAKYANEISTLIEKRHSDIRAVKFQAFVNFSTLNRLIQNSQAQCAGTRRRGFCIARWQNNVDLSQDYFLYTISDMAMIGHI</sequence>
<accession>A0A022QAD9</accession>
<dbReference type="InterPro" id="IPR053781">
    <property type="entry name" value="F-box_AtFBL13-like"/>
</dbReference>
<dbReference type="EMBL" id="KI632162">
    <property type="protein sequence ID" value="EYU23465.1"/>
    <property type="molecule type" value="Genomic_DNA"/>
</dbReference>
<proteinExistence type="predicted"/>
<evidence type="ECO:0000313" key="2">
    <source>
        <dbReference type="EMBL" id="EYU23465.1"/>
    </source>
</evidence>
<evidence type="ECO:0000313" key="3">
    <source>
        <dbReference type="Proteomes" id="UP000030748"/>
    </source>
</evidence>
<dbReference type="PROSITE" id="PS50181">
    <property type="entry name" value="FBOX"/>
    <property type="match status" value="1"/>
</dbReference>
<dbReference type="SUPFAM" id="SSF81383">
    <property type="entry name" value="F-box domain"/>
    <property type="match status" value="1"/>
</dbReference>